<comment type="cofactor">
    <cofactor evidence="1">
        <name>pyridoxal 5'-phosphate</name>
        <dbReference type="ChEBI" id="CHEBI:597326"/>
    </cofactor>
</comment>
<dbReference type="Pfam" id="PF01212">
    <property type="entry name" value="Beta_elim_lyase"/>
    <property type="match status" value="1"/>
</dbReference>
<dbReference type="InterPro" id="IPR015422">
    <property type="entry name" value="PyrdxlP-dep_Trfase_small"/>
</dbReference>
<dbReference type="OrthoDB" id="9774495at2"/>
<name>A0A261F8D2_9BIFI</name>
<evidence type="ECO:0000256" key="2">
    <source>
        <dbReference type="ARBA" id="ARBA00006966"/>
    </source>
</evidence>
<keyword evidence="3" id="KW-0663">Pyridoxal phosphate</keyword>
<protein>
    <submittedName>
        <fullName evidence="5">Threonine aldolase</fullName>
    </submittedName>
</protein>
<comment type="caution">
    <text evidence="5">The sequence shown here is derived from an EMBL/GenBank/DDBJ whole genome shotgun (WGS) entry which is preliminary data.</text>
</comment>
<dbReference type="RefSeq" id="WP_094690346.1">
    <property type="nucleotide sequence ID" value="NZ_JACBYZ010000001.1"/>
</dbReference>
<accession>A0A261F8D2</accession>
<dbReference type="PANTHER" id="PTHR48097">
    <property type="entry name" value="L-THREONINE ALDOLASE-RELATED"/>
    <property type="match status" value="1"/>
</dbReference>
<dbReference type="InterPro" id="IPR001597">
    <property type="entry name" value="ArAA_b-elim_lyase/Thr_aldolase"/>
</dbReference>
<evidence type="ECO:0000313" key="5">
    <source>
        <dbReference type="EMBL" id="OZG55146.1"/>
    </source>
</evidence>
<dbReference type="Gene3D" id="3.90.1150.10">
    <property type="entry name" value="Aspartate Aminotransferase, domain 1"/>
    <property type="match status" value="1"/>
</dbReference>
<dbReference type="SUPFAM" id="SSF53383">
    <property type="entry name" value="PLP-dependent transferases"/>
    <property type="match status" value="1"/>
</dbReference>
<dbReference type="PANTHER" id="PTHR48097:SF5">
    <property type="entry name" value="LOW SPECIFICITY L-THREONINE ALDOLASE"/>
    <property type="match status" value="1"/>
</dbReference>
<dbReference type="InterPro" id="IPR015421">
    <property type="entry name" value="PyrdxlP-dep_Trfase_major"/>
</dbReference>
<dbReference type="Gene3D" id="3.40.640.10">
    <property type="entry name" value="Type I PLP-dependent aspartate aminotransferase-like (Major domain)"/>
    <property type="match status" value="1"/>
</dbReference>
<reference evidence="5 6" key="1">
    <citation type="journal article" date="2017" name="BMC Genomics">
        <title>Comparative genomic and phylogenomic analyses of the Bifidobacteriaceae family.</title>
        <authorList>
            <person name="Lugli G.A."/>
            <person name="Milani C."/>
            <person name="Turroni F."/>
            <person name="Duranti S."/>
            <person name="Mancabelli L."/>
            <person name="Mangifesta M."/>
            <person name="Ferrario C."/>
            <person name="Modesto M."/>
            <person name="Mattarelli P."/>
            <person name="Jiri K."/>
            <person name="van Sinderen D."/>
            <person name="Ventura M."/>
        </authorList>
    </citation>
    <scope>NUCLEOTIDE SEQUENCE [LARGE SCALE GENOMIC DNA]</scope>
    <source>
        <strain evidence="5 6">LMG 21773</strain>
    </source>
</reference>
<dbReference type="AlphaFoldDB" id="A0A261F8D2"/>
<dbReference type="Proteomes" id="UP000228976">
    <property type="component" value="Unassembled WGS sequence"/>
</dbReference>
<comment type="similarity">
    <text evidence="2">Belongs to the threonine aldolase family.</text>
</comment>
<dbReference type="GO" id="GO:0016829">
    <property type="term" value="F:lyase activity"/>
    <property type="evidence" value="ECO:0007669"/>
    <property type="project" value="InterPro"/>
</dbReference>
<proteinExistence type="inferred from homology"/>
<keyword evidence="6" id="KW-1185">Reference proteome</keyword>
<evidence type="ECO:0000256" key="1">
    <source>
        <dbReference type="ARBA" id="ARBA00001933"/>
    </source>
</evidence>
<dbReference type="EMBL" id="MWWU01000005">
    <property type="protein sequence ID" value="OZG55146.1"/>
    <property type="molecule type" value="Genomic_DNA"/>
</dbReference>
<gene>
    <name evidence="5" type="ORF">AEAE_1270</name>
</gene>
<evidence type="ECO:0000256" key="3">
    <source>
        <dbReference type="ARBA" id="ARBA00022898"/>
    </source>
</evidence>
<feature type="domain" description="Aromatic amino acid beta-eliminating lyase/threonine aldolase" evidence="4">
    <location>
        <begin position="31"/>
        <end position="242"/>
    </location>
</feature>
<dbReference type="InterPro" id="IPR015424">
    <property type="entry name" value="PyrdxlP-dep_Trfase"/>
</dbReference>
<dbReference type="GO" id="GO:0006520">
    <property type="term" value="P:amino acid metabolic process"/>
    <property type="evidence" value="ECO:0007669"/>
    <property type="project" value="InterPro"/>
</dbReference>
<evidence type="ECO:0000259" key="4">
    <source>
        <dbReference type="Pfam" id="PF01212"/>
    </source>
</evidence>
<evidence type="ECO:0000313" key="6">
    <source>
        <dbReference type="Proteomes" id="UP000228976"/>
    </source>
</evidence>
<sequence length="361" mass="40004">MAISLINDYNYGAHPQVLQRLVDTNMIAEPGYGNDSFTQAATQKIRQWAHCPQAHVTFVSGGTQTNQLVIDLLLQAYEGVIATTSAHIAWHEAGAIEFTGHKVITLPEHDGKLLASDVRQYLHEFELEDTHEHMVQPGMLYITQPTELGTLYTLEELEELSALAHDFRLPLFVDGARLGYALQSPACDVTPADLARLSDVFYIGGTKMGALCGEAIVFTRPELVPRHLLTRIKQHGALLAKGRLCSVQFDALFSQMPDVYGGESQTGGVLYDQIGTHADNLAVRLHDILTAKGYRFLNESVTNQQFVIVSAHVVEQFKQVVDAGVWEHRDDGSQVLRLVTCWATRTEDIESLEEKLPSVRG</sequence>
<organism evidence="5 6">
    <name type="scientific">Aeriscardovia aeriphila</name>
    <dbReference type="NCBI Taxonomy" id="218139"/>
    <lineage>
        <taxon>Bacteria</taxon>
        <taxon>Bacillati</taxon>
        <taxon>Actinomycetota</taxon>
        <taxon>Actinomycetes</taxon>
        <taxon>Bifidobacteriales</taxon>
        <taxon>Bifidobacteriaceae</taxon>
        <taxon>Aeriscardovia</taxon>
    </lineage>
</organism>